<dbReference type="AlphaFoldDB" id="A0A9Q5V9S3"/>
<dbReference type="GeneID" id="66741790"/>
<reference evidence="1 2" key="1">
    <citation type="submission" date="2019-04" db="EMBL/GenBank/DDBJ databases">
        <title>Complete genome sequencing of Piscirickettsia salmonis strain Psal-009.</title>
        <authorList>
            <person name="Schober I."/>
            <person name="Bunk B."/>
            <person name="Sproer C."/>
            <person name="Carril G.P."/>
            <person name="Riedel T."/>
            <person name="Flores-Herrera P.A."/>
            <person name="Nourdin-Galindo G."/>
            <person name="Marshall S.H."/>
            <person name="Overmann J."/>
        </authorList>
    </citation>
    <scope>NUCLEOTIDE SEQUENCE [LARGE SCALE GENOMIC DNA]</scope>
    <source>
        <strain evidence="1 2">Psal-009</strain>
    </source>
</reference>
<dbReference type="EMBL" id="CP038908">
    <property type="protein sequence ID" value="QGO05174.1"/>
    <property type="molecule type" value="Genomic_DNA"/>
</dbReference>
<dbReference type="Proteomes" id="UP000422232">
    <property type="component" value="Chromosome"/>
</dbReference>
<proteinExistence type="predicted"/>
<keyword evidence="2" id="KW-1185">Reference proteome</keyword>
<evidence type="ECO:0000313" key="1">
    <source>
        <dbReference type="EMBL" id="QGO05174.1"/>
    </source>
</evidence>
<dbReference type="RefSeq" id="WP_016209384.1">
    <property type="nucleotide sequence ID" value="NZ_CP012413.1"/>
</dbReference>
<evidence type="ECO:0000313" key="2">
    <source>
        <dbReference type="Proteomes" id="UP000422232"/>
    </source>
</evidence>
<sequence>MNFSPLRSKIRQWLIELRQEVMDNSGNPYNPASNIKGYDPLLTIRKTLSAVTTAQSGRDLLDALRYLEKDYLKRNSKLSRYLLNIRGPQLIAEVNTQLNEYIASCEKCIGPELVASTEQKKVTAKEEKLVGLRQVLQNFDTSASKQETLGQCQTLQDLCFAASIRQKSGLLHLGNTTATANELVRLLNLPTNSLLRQEICPDGAKVRMRDIHHYARFGVKSSSQGYFLSAKDRENERFFSHSKNEDQSQPMLMFDHYKVAQSQTLEVCLEA</sequence>
<gene>
    <name evidence="1" type="ORF">Psal009_01055</name>
</gene>
<protein>
    <submittedName>
        <fullName evidence="1">Uncharacterized protein</fullName>
    </submittedName>
</protein>
<accession>A0A9Q5V9S3</accession>
<name>A0A9Q5V9S3_PISSA</name>
<organism evidence="1 2">
    <name type="scientific">Piscirickettsia salmonis</name>
    <dbReference type="NCBI Taxonomy" id="1238"/>
    <lineage>
        <taxon>Bacteria</taxon>
        <taxon>Pseudomonadati</taxon>
        <taxon>Pseudomonadota</taxon>
        <taxon>Gammaproteobacteria</taxon>
        <taxon>Thiotrichales</taxon>
        <taxon>Piscirickettsiaceae</taxon>
        <taxon>Piscirickettsia</taxon>
    </lineage>
</organism>